<evidence type="ECO:0000256" key="1">
    <source>
        <dbReference type="ARBA" id="ARBA00022690"/>
    </source>
</evidence>
<dbReference type="CDD" id="cd00109">
    <property type="entry name" value="Kunitz-type"/>
    <property type="match status" value="1"/>
</dbReference>
<dbReference type="AlphaFoldDB" id="A0A2R5L794"/>
<organism evidence="6">
    <name type="scientific">Ornithodoros turicata</name>
    <dbReference type="NCBI Taxonomy" id="34597"/>
    <lineage>
        <taxon>Eukaryota</taxon>
        <taxon>Metazoa</taxon>
        <taxon>Ecdysozoa</taxon>
        <taxon>Arthropoda</taxon>
        <taxon>Chelicerata</taxon>
        <taxon>Arachnida</taxon>
        <taxon>Acari</taxon>
        <taxon>Parasitiformes</taxon>
        <taxon>Ixodida</taxon>
        <taxon>Ixodoidea</taxon>
        <taxon>Argasidae</taxon>
        <taxon>Ornithodorinae</taxon>
        <taxon>Ornithodoros</taxon>
    </lineage>
</organism>
<dbReference type="PROSITE" id="PS00280">
    <property type="entry name" value="BPTI_KUNITZ_1"/>
    <property type="match status" value="1"/>
</dbReference>
<feature type="chain" id="PRO_5015345565" evidence="4">
    <location>
        <begin position="22"/>
        <end position="162"/>
    </location>
</feature>
<evidence type="ECO:0000256" key="3">
    <source>
        <dbReference type="ARBA" id="ARBA00023157"/>
    </source>
</evidence>
<keyword evidence="4" id="KW-0732">Signal</keyword>
<dbReference type="GO" id="GO:0005615">
    <property type="term" value="C:extracellular space"/>
    <property type="evidence" value="ECO:0007669"/>
    <property type="project" value="TreeGrafter"/>
</dbReference>
<protein>
    <submittedName>
        <fullName evidence="6">Putative kunitz domain-containing salivary protein</fullName>
    </submittedName>
</protein>
<dbReference type="PROSITE" id="PS50279">
    <property type="entry name" value="BPTI_KUNITZ_2"/>
    <property type="match status" value="2"/>
</dbReference>
<dbReference type="InterPro" id="IPR036880">
    <property type="entry name" value="Kunitz_BPTI_sf"/>
</dbReference>
<dbReference type="Gene3D" id="4.10.410.10">
    <property type="entry name" value="Pancreatic trypsin inhibitor Kunitz domain"/>
    <property type="match status" value="2"/>
</dbReference>
<evidence type="ECO:0000256" key="4">
    <source>
        <dbReference type="SAM" id="SignalP"/>
    </source>
</evidence>
<keyword evidence="2" id="KW-0722">Serine protease inhibitor</keyword>
<evidence type="ECO:0000313" key="6">
    <source>
        <dbReference type="EMBL" id="MBY05297.1"/>
    </source>
</evidence>
<name>A0A2R5L794_9ACAR</name>
<dbReference type="InterPro" id="IPR002223">
    <property type="entry name" value="Kunitz_BPTI"/>
</dbReference>
<keyword evidence="1" id="KW-0646">Protease inhibitor</keyword>
<dbReference type="PRINTS" id="PR00759">
    <property type="entry name" value="BASICPTASE"/>
</dbReference>
<feature type="domain" description="BPTI/Kunitz inhibitor" evidence="5">
    <location>
        <begin position="110"/>
        <end position="160"/>
    </location>
</feature>
<dbReference type="EMBL" id="GGLE01001171">
    <property type="protein sequence ID" value="MBY05297.1"/>
    <property type="molecule type" value="Transcribed_RNA"/>
</dbReference>
<feature type="domain" description="BPTI/Kunitz inhibitor" evidence="5">
    <location>
        <begin position="49"/>
        <end position="102"/>
    </location>
</feature>
<evidence type="ECO:0000256" key="2">
    <source>
        <dbReference type="ARBA" id="ARBA00022900"/>
    </source>
</evidence>
<dbReference type="PANTHER" id="PTHR10083">
    <property type="entry name" value="KUNITZ-TYPE PROTEASE INHIBITOR-RELATED"/>
    <property type="match status" value="1"/>
</dbReference>
<dbReference type="FunFam" id="4.10.410.10:FF:000004">
    <property type="entry name" value="Tissue factor pathway inhibitor"/>
    <property type="match status" value="1"/>
</dbReference>
<dbReference type="InterPro" id="IPR020901">
    <property type="entry name" value="Prtase_inh_Kunz-CS"/>
</dbReference>
<keyword evidence="3" id="KW-1015">Disulfide bond</keyword>
<dbReference type="SMART" id="SM00131">
    <property type="entry name" value="KU"/>
    <property type="match status" value="2"/>
</dbReference>
<sequence>MFHPLLCVVPFLLALFTRCGCNEITSIVVGESSEEIPDDEPDRAVWLTCHTEQSSGNACPDAINRTMFYHDPRTKKCTPFTFLGCGGNSNKFDTRPHCERFCKVRPEGPCGEKEDDGPCRASILRYYFDWKTWQCLSFIYGGCEGNNNNFQTQEDCQRICKC</sequence>
<dbReference type="SUPFAM" id="SSF57362">
    <property type="entry name" value="BPTI-like"/>
    <property type="match status" value="2"/>
</dbReference>
<evidence type="ECO:0000259" key="5">
    <source>
        <dbReference type="PROSITE" id="PS50279"/>
    </source>
</evidence>
<proteinExistence type="predicted"/>
<dbReference type="PANTHER" id="PTHR10083:SF328">
    <property type="entry name" value="TISSUE FACTOR PATHWAY INHIBITOR"/>
    <property type="match status" value="1"/>
</dbReference>
<reference evidence="6" key="1">
    <citation type="submission" date="2018-03" db="EMBL/GenBank/DDBJ databases">
        <title>The relapsing fever spirochete Borrelia turicatae persists in the highly oxidative environment of its soft-bodied tick vector.</title>
        <authorList>
            <person name="Bourret T.J."/>
            <person name="Boyle W.K."/>
            <person name="Valenzuela J.G."/>
            <person name="Oliveira F."/>
            <person name="Lopez J.E."/>
        </authorList>
    </citation>
    <scope>NUCLEOTIDE SEQUENCE</scope>
    <source>
        <strain evidence="6">Kansas strain/isolate</strain>
        <tissue evidence="6">Salivary glands</tissue>
    </source>
</reference>
<dbReference type="GO" id="GO:0004867">
    <property type="term" value="F:serine-type endopeptidase inhibitor activity"/>
    <property type="evidence" value="ECO:0007669"/>
    <property type="project" value="UniProtKB-KW"/>
</dbReference>
<dbReference type="Pfam" id="PF00014">
    <property type="entry name" value="Kunitz_BPTI"/>
    <property type="match status" value="2"/>
</dbReference>
<dbReference type="InterPro" id="IPR050098">
    <property type="entry name" value="TFPI/VKTCI-like"/>
</dbReference>
<accession>A0A2R5L794</accession>
<feature type="signal peptide" evidence="4">
    <location>
        <begin position="1"/>
        <end position="21"/>
    </location>
</feature>